<dbReference type="InterPro" id="IPR013422">
    <property type="entry name" value="CRISPR-assoc_prot_Cas5_N"/>
</dbReference>
<dbReference type="CDD" id="cd09756">
    <property type="entry name" value="Cas5_I-E"/>
    <property type="match status" value="1"/>
</dbReference>
<dbReference type="InterPro" id="IPR010147">
    <property type="entry name" value="CRISPR-assoc_prot_CasD"/>
</dbReference>
<dbReference type="NCBIfam" id="TIGR01868">
    <property type="entry name" value="casD_Cas5e"/>
    <property type="match status" value="1"/>
</dbReference>
<feature type="region of interest" description="Disordered" evidence="2">
    <location>
        <begin position="237"/>
        <end position="284"/>
    </location>
</feature>
<keyword evidence="1" id="KW-0051">Antiviral defense</keyword>
<reference evidence="3 4" key="1">
    <citation type="journal article" date="2019" name="Nat. Commun.">
        <title>The antimicrobial potential of Streptomyces from insect microbiomes.</title>
        <authorList>
            <person name="Chevrette M.G."/>
            <person name="Carlson C.M."/>
            <person name="Ortega H.E."/>
            <person name="Thomas C."/>
            <person name="Ananiev G.E."/>
            <person name="Barns K.J."/>
            <person name="Book A.J."/>
            <person name="Cagnazzo J."/>
            <person name="Carlos C."/>
            <person name="Flanigan W."/>
            <person name="Grubbs K.J."/>
            <person name="Horn H.A."/>
            <person name="Hoffmann F.M."/>
            <person name="Klassen J.L."/>
            <person name="Knack J.J."/>
            <person name="Lewin G.R."/>
            <person name="McDonald B.R."/>
            <person name="Muller L."/>
            <person name="Melo W.G.P."/>
            <person name="Pinto-Tomas A.A."/>
            <person name="Schmitz A."/>
            <person name="Wendt-Pienkowski E."/>
            <person name="Wildman S."/>
            <person name="Zhao M."/>
            <person name="Zhang F."/>
            <person name="Bugni T.S."/>
            <person name="Andes D.R."/>
            <person name="Pupo M.T."/>
            <person name="Currie C.R."/>
        </authorList>
    </citation>
    <scope>NUCLEOTIDE SEQUENCE [LARGE SCALE GENOMIC DNA]</scope>
    <source>
        <strain evidence="3 4">SID5840</strain>
    </source>
</reference>
<comment type="caution">
    <text evidence="3">The sequence shown here is derived from an EMBL/GenBank/DDBJ whole genome shotgun (WGS) entry which is preliminary data.</text>
</comment>
<name>A0A7K2IWL1_9ACTN</name>
<dbReference type="GO" id="GO:0051607">
    <property type="term" value="P:defense response to virus"/>
    <property type="evidence" value="ECO:0007669"/>
    <property type="project" value="UniProtKB-KW"/>
</dbReference>
<evidence type="ECO:0000256" key="1">
    <source>
        <dbReference type="ARBA" id="ARBA00023118"/>
    </source>
</evidence>
<accession>A0A7K2IWL1</accession>
<evidence type="ECO:0000313" key="3">
    <source>
        <dbReference type="EMBL" id="MYR34362.1"/>
    </source>
</evidence>
<dbReference type="Pfam" id="PF09704">
    <property type="entry name" value="Cas_Cas5d"/>
    <property type="match status" value="1"/>
</dbReference>
<protein>
    <submittedName>
        <fullName evidence="3">Type I-E CRISPR-associated protein Cas5/CasD</fullName>
    </submittedName>
</protein>
<dbReference type="InterPro" id="IPR021124">
    <property type="entry name" value="CRISPR-assoc_prot_Cas5"/>
</dbReference>
<evidence type="ECO:0000256" key="2">
    <source>
        <dbReference type="SAM" id="MobiDB-lite"/>
    </source>
</evidence>
<dbReference type="AlphaFoldDB" id="A0A7K2IWL1"/>
<gene>
    <name evidence="3" type="primary">cas5e</name>
    <name evidence="3" type="ORF">GTW20_19465</name>
</gene>
<proteinExistence type="predicted"/>
<dbReference type="RefSeq" id="WP_161111515.1">
    <property type="nucleotide sequence ID" value="NZ_WWHY01000001.1"/>
</dbReference>
<dbReference type="GO" id="GO:0003723">
    <property type="term" value="F:RNA binding"/>
    <property type="evidence" value="ECO:0007669"/>
    <property type="project" value="InterPro"/>
</dbReference>
<dbReference type="NCBIfam" id="TIGR02593">
    <property type="entry name" value="CRISPR_cas5"/>
    <property type="match status" value="1"/>
</dbReference>
<dbReference type="Gene3D" id="3.30.70.2660">
    <property type="match status" value="1"/>
</dbReference>
<evidence type="ECO:0000313" key="4">
    <source>
        <dbReference type="Proteomes" id="UP000467124"/>
    </source>
</evidence>
<organism evidence="3 4">
    <name type="scientific">Nocardiopsis alba</name>
    <dbReference type="NCBI Taxonomy" id="53437"/>
    <lineage>
        <taxon>Bacteria</taxon>
        <taxon>Bacillati</taxon>
        <taxon>Actinomycetota</taxon>
        <taxon>Actinomycetes</taxon>
        <taxon>Streptosporangiales</taxon>
        <taxon>Nocardiopsidaceae</taxon>
        <taxon>Nocardiopsis</taxon>
    </lineage>
</organism>
<dbReference type="Proteomes" id="UP000467124">
    <property type="component" value="Unassembled WGS sequence"/>
</dbReference>
<dbReference type="GO" id="GO:0043571">
    <property type="term" value="P:maintenance of CRISPR repeat elements"/>
    <property type="evidence" value="ECO:0007669"/>
    <property type="project" value="InterPro"/>
</dbReference>
<dbReference type="EMBL" id="WWHY01000001">
    <property type="protein sequence ID" value="MYR34362.1"/>
    <property type="molecule type" value="Genomic_DNA"/>
</dbReference>
<sequence>MPEVLALRLSGPLQSWGGHSRHTTRGTLTHPTKSGVVGLCAAALGIPRGSERLTEPAGLGFGVRVDRPGTLLIDFHTISAASHGPLKPKEQRLPTSGGGRLPAGEGKVSRRAYLQDAVFVAVLEAGDQAQMELLDQIEEALLRPRYPLFLGRRSCPPDRRVLLDRYRDTDMIEALETIPWQGETGWERTERRRAEAQGIEYRWPSAPAALPVVLDSPNGEELLPDLPLPSPAFRRSFADRPVRHDSVPTPGIGLEAEAEAEPVDDPPFSFSGDGSMALLDEGGS</sequence>
<feature type="compositionally biased region" description="Basic and acidic residues" evidence="2">
    <location>
        <begin position="237"/>
        <end position="246"/>
    </location>
</feature>
<feature type="region of interest" description="Disordered" evidence="2">
    <location>
        <begin position="82"/>
        <end position="105"/>
    </location>
</feature>